<feature type="compositionally biased region" description="Basic and acidic residues" evidence="2">
    <location>
        <begin position="66"/>
        <end position="77"/>
    </location>
</feature>
<dbReference type="AlphaFoldDB" id="A0AAE9DGN8"/>
<evidence type="ECO:0000313" key="5">
    <source>
        <dbReference type="Proteomes" id="UP000827892"/>
    </source>
</evidence>
<organism evidence="4 5">
    <name type="scientific">Caenorhabditis briggsae</name>
    <dbReference type="NCBI Taxonomy" id="6238"/>
    <lineage>
        <taxon>Eukaryota</taxon>
        <taxon>Metazoa</taxon>
        <taxon>Ecdysozoa</taxon>
        <taxon>Nematoda</taxon>
        <taxon>Chromadorea</taxon>
        <taxon>Rhabditida</taxon>
        <taxon>Rhabditina</taxon>
        <taxon>Rhabditomorpha</taxon>
        <taxon>Rhabditoidea</taxon>
        <taxon>Rhabditidae</taxon>
        <taxon>Peloderinae</taxon>
        <taxon>Caenorhabditis</taxon>
    </lineage>
</organism>
<dbReference type="Proteomes" id="UP000827892">
    <property type="component" value="Chromosome III"/>
</dbReference>
<evidence type="ECO:0000256" key="1">
    <source>
        <dbReference type="PROSITE-ProRule" id="PRU00042"/>
    </source>
</evidence>
<feature type="domain" description="C2H2-type" evidence="3">
    <location>
        <begin position="165"/>
        <end position="193"/>
    </location>
</feature>
<feature type="compositionally biased region" description="Low complexity" evidence="2">
    <location>
        <begin position="106"/>
        <end position="120"/>
    </location>
</feature>
<dbReference type="KEGG" id="cbr:CBG_24152"/>
<evidence type="ECO:0000256" key="2">
    <source>
        <dbReference type="SAM" id="MobiDB-lite"/>
    </source>
</evidence>
<name>A0AAE9DGN8_CAEBR</name>
<sequence length="266" mass="31561">MTSSTSSDSSGDERKLPSAYRLSNTTSKASRRRRRHSSTSSSHTSDAYDSDVNQKNRERSRRRGGKHDARERNEAKGRSQKRRKKRDRPMWREEGEISNESEPEHSSSSSSNSNWSNNHCRQNRRRSRSRERDYGVDRFRSQDYQNSGGRRVERSRRRRSPRETFKCNECGCTLFSIKALIHHQMNDHNLDAQCHLCQKKFETKNSFREHYESKHTQEVVKCVFCKSTFDKPLEMKDDKWTEFFAHLYGEILYSRLAEHEERRVGK</sequence>
<reference evidence="4 5" key="1">
    <citation type="submission" date="2022-05" db="EMBL/GenBank/DDBJ databases">
        <title>Chromosome-level reference genomes for two strains of Caenorhabditis briggsae: an improved platform for comparative genomics.</title>
        <authorList>
            <person name="Stevens L."/>
            <person name="Andersen E.C."/>
        </authorList>
    </citation>
    <scope>NUCLEOTIDE SEQUENCE [LARGE SCALE GENOMIC DNA]</scope>
    <source>
        <strain evidence="4">QX1410_ONT</strain>
        <tissue evidence="4">Whole-organism</tissue>
    </source>
</reference>
<dbReference type="Gene3D" id="3.30.160.60">
    <property type="entry name" value="Classic Zinc Finger"/>
    <property type="match status" value="1"/>
</dbReference>
<dbReference type="SMART" id="SM00355">
    <property type="entry name" value="ZnF_C2H2"/>
    <property type="match status" value="2"/>
</dbReference>
<keyword evidence="1" id="KW-0862">Zinc</keyword>
<evidence type="ECO:0000259" key="3">
    <source>
        <dbReference type="PROSITE" id="PS50157"/>
    </source>
</evidence>
<accession>A0AAE9DGN8</accession>
<protein>
    <recommendedName>
        <fullName evidence="3">C2H2-type domain-containing protein</fullName>
    </recommendedName>
</protein>
<dbReference type="PROSITE" id="PS00028">
    <property type="entry name" value="ZINC_FINGER_C2H2_1"/>
    <property type="match status" value="2"/>
</dbReference>
<gene>
    <name evidence="4" type="ORF">L3Y34_002797</name>
</gene>
<dbReference type="OMA" id="NESEPEH"/>
<proteinExistence type="predicted"/>
<evidence type="ECO:0000313" key="4">
    <source>
        <dbReference type="EMBL" id="ULU03490.1"/>
    </source>
</evidence>
<feature type="region of interest" description="Disordered" evidence="2">
    <location>
        <begin position="1"/>
        <end position="158"/>
    </location>
</feature>
<keyword evidence="1" id="KW-0479">Metal-binding</keyword>
<dbReference type="GO" id="GO:0008270">
    <property type="term" value="F:zinc ion binding"/>
    <property type="evidence" value="ECO:0007669"/>
    <property type="project" value="UniProtKB-KW"/>
</dbReference>
<feature type="compositionally biased region" description="Basic residues" evidence="2">
    <location>
        <begin position="78"/>
        <end position="87"/>
    </location>
</feature>
<dbReference type="PROSITE" id="PS50157">
    <property type="entry name" value="ZINC_FINGER_C2H2_2"/>
    <property type="match status" value="2"/>
</dbReference>
<keyword evidence="1" id="KW-0863">Zinc-finger</keyword>
<feature type="compositionally biased region" description="Basic and acidic residues" evidence="2">
    <location>
        <begin position="130"/>
        <end position="141"/>
    </location>
</feature>
<dbReference type="EMBL" id="CP090893">
    <property type="protein sequence ID" value="ULU03490.1"/>
    <property type="molecule type" value="Genomic_DNA"/>
</dbReference>
<dbReference type="InterPro" id="IPR013087">
    <property type="entry name" value="Znf_C2H2_type"/>
</dbReference>
<feature type="domain" description="C2H2-type" evidence="3">
    <location>
        <begin position="192"/>
        <end position="220"/>
    </location>
</feature>